<dbReference type="EMBL" id="GL377303">
    <property type="protein sequence ID" value="EFJ01413.1"/>
    <property type="molecule type" value="Genomic_DNA"/>
</dbReference>
<feature type="compositionally biased region" description="Basic residues" evidence="10">
    <location>
        <begin position="167"/>
        <end position="176"/>
    </location>
</feature>
<evidence type="ECO:0000256" key="4">
    <source>
        <dbReference type="ARBA" id="ARBA00022618"/>
    </source>
</evidence>
<evidence type="ECO:0000256" key="10">
    <source>
        <dbReference type="SAM" id="MobiDB-lite"/>
    </source>
</evidence>
<gene>
    <name evidence="13" type="ORF">SCHCODRAFT_256320</name>
</gene>
<dbReference type="VEuPathDB" id="FungiDB:SCHCODRAFT_02481185"/>
<dbReference type="InterPro" id="IPR011515">
    <property type="entry name" value="Shugoshin_C"/>
</dbReference>
<keyword evidence="5" id="KW-0159">Chromosome partition</keyword>
<organism evidence="14">
    <name type="scientific">Schizophyllum commune (strain H4-8 / FGSC 9210)</name>
    <name type="common">Split gill fungus</name>
    <dbReference type="NCBI Taxonomy" id="578458"/>
    <lineage>
        <taxon>Eukaryota</taxon>
        <taxon>Fungi</taxon>
        <taxon>Dikarya</taxon>
        <taxon>Basidiomycota</taxon>
        <taxon>Agaricomycotina</taxon>
        <taxon>Agaricomycetes</taxon>
        <taxon>Agaricomycetidae</taxon>
        <taxon>Agaricales</taxon>
        <taxon>Schizophyllaceae</taxon>
        <taxon>Schizophyllum</taxon>
    </lineage>
</organism>
<keyword evidence="14" id="KW-1185">Reference proteome</keyword>
<feature type="domain" description="Shugoshin N-terminal coiled-coil" evidence="12">
    <location>
        <begin position="26"/>
        <end position="66"/>
    </location>
</feature>
<evidence type="ECO:0008006" key="15">
    <source>
        <dbReference type="Google" id="ProtNLM"/>
    </source>
</evidence>
<dbReference type="OMA" id="HRTPIND"/>
<evidence type="ECO:0000313" key="14">
    <source>
        <dbReference type="Proteomes" id="UP000007431"/>
    </source>
</evidence>
<dbReference type="InterPro" id="IPR011516">
    <property type="entry name" value="Shugoshin_N"/>
</dbReference>
<reference evidence="13 14" key="1">
    <citation type="journal article" date="2010" name="Nat. Biotechnol.">
        <title>Genome sequence of the model mushroom Schizophyllum commune.</title>
        <authorList>
            <person name="Ohm R.A."/>
            <person name="de Jong J.F."/>
            <person name="Lugones L.G."/>
            <person name="Aerts A."/>
            <person name="Kothe E."/>
            <person name="Stajich J.E."/>
            <person name="de Vries R.P."/>
            <person name="Record E."/>
            <person name="Levasseur A."/>
            <person name="Baker S.E."/>
            <person name="Bartholomew K.A."/>
            <person name="Coutinho P.M."/>
            <person name="Erdmann S."/>
            <person name="Fowler T.J."/>
            <person name="Gathman A.C."/>
            <person name="Lombard V."/>
            <person name="Henrissat B."/>
            <person name="Knabe N."/>
            <person name="Kuees U."/>
            <person name="Lilly W.W."/>
            <person name="Lindquist E."/>
            <person name="Lucas S."/>
            <person name="Magnuson J.K."/>
            <person name="Piumi F."/>
            <person name="Raudaskoski M."/>
            <person name="Salamov A."/>
            <person name="Schmutz J."/>
            <person name="Schwarze F.W.M.R."/>
            <person name="vanKuyk P.A."/>
            <person name="Horton J.S."/>
            <person name="Grigoriev I.V."/>
            <person name="Woesten H.A.B."/>
        </authorList>
    </citation>
    <scope>NUCLEOTIDE SEQUENCE [LARGE SCALE GENOMIC DNA]</scope>
    <source>
        <strain evidence="14">H4-8 / FGSC 9210</strain>
    </source>
</reference>
<evidence type="ECO:0000259" key="12">
    <source>
        <dbReference type="Pfam" id="PF07558"/>
    </source>
</evidence>
<evidence type="ECO:0000313" key="13">
    <source>
        <dbReference type="EMBL" id="EFJ01413.1"/>
    </source>
</evidence>
<feature type="coiled-coil region" evidence="9">
    <location>
        <begin position="40"/>
        <end position="92"/>
    </location>
</feature>
<name>D8PUA0_SCHCM</name>
<keyword evidence="8" id="KW-0137">Centromere</keyword>
<dbReference type="Proteomes" id="UP000007431">
    <property type="component" value="Unassembled WGS sequence"/>
</dbReference>
<evidence type="ECO:0000256" key="6">
    <source>
        <dbReference type="ARBA" id="ARBA00023054"/>
    </source>
</evidence>
<dbReference type="GO" id="GO:0000779">
    <property type="term" value="C:condensed chromosome, centromeric region"/>
    <property type="evidence" value="ECO:0007669"/>
    <property type="project" value="UniProtKB-ARBA"/>
</dbReference>
<dbReference type="GO" id="GO:0005634">
    <property type="term" value="C:nucleus"/>
    <property type="evidence" value="ECO:0007669"/>
    <property type="project" value="InterPro"/>
</dbReference>
<protein>
    <recommendedName>
        <fullName evidence="15">Shugoshin C-terminal domain-containing protein</fullName>
    </recommendedName>
</protein>
<evidence type="ECO:0000256" key="7">
    <source>
        <dbReference type="ARBA" id="ARBA00023306"/>
    </source>
</evidence>
<evidence type="ECO:0000256" key="1">
    <source>
        <dbReference type="ARBA" id="ARBA00004584"/>
    </source>
</evidence>
<evidence type="ECO:0000256" key="2">
    <source>
        <dbReference type="ARBA" id="ARBA00010845"/>
    </source>
</evidence>
<feature type="compositionally biased region" description="Basic and acidic residues" evidence="10">
    <location>
        <begin position="454"/>
        <end position="464"/>
    </location>
</feature>
<dbReference type="HOGENOM" id="CLU_034118_0_0_1"/>
<dbReference type="InParanoid" id="D8PUA0"/>
<feature type="compositionally biased region" description="Acidic residues" evidence="10">
    <location>
        <begin position="254"/>
        <end position="263"/>
    </location>
</feature>
<dbReference type="Pfam" id="PF07557">
    <property type="entry name" value="Shugoshin_C"/>
    <property type="match status" value="1"/>
</dbReference>
<feature type="compositionally biased region" description="Low complexity" evidence="10">
    <location>
        <begin position="402"/>
        <end position="414"/>
    </location>
</feature>
<evidence type="ECO:0000256" key="8">
    <source>
        <dbReference type="ARBA" id="ARBA00023328"/>
    </source>
</evidence>
<sequence>MSRRESRASMNAAKQNDVLFEFENYKKKFALQNKHITKLNSTLSVRIEELTAEVSTLRAENLILRASENALKAQLRQEHEKSRKILAQAEAAIAAQFQAVRAAMRIEPGSPPPPSPKLPRAQRPPPKQYPSSPTLSPLRVCRAPSVPEINEEDETGVSDSEAARRSPTLRKTKAKPRLSGSRLPMPQRTISPPLDATPGPSMRIDFTSLTPAPPKRISTARRQSGLLTIDTQVARETTKMERPGSPSPVRETIDIPDEDDDEEAPPKEKKKRSRVDKEQQVVESTETVRRKRKTAEASEPPAVLASVTRLKDVTNAVQDEASPPPEAAPSPRPFLAEPEDPMRQRSSSPIPSDGDAAGLGGRERRVRKSVNYAEPKLNTKMRKPDPPPGSAPGTTHAKKRASSSTSSAPRTSHPLTEPEDEEEDGDRRASHVRKRTTTPRVSSNTEPEDDAEEPERRTSLERRKSLERHRARGSEAAPPEEDLQRAVRRKKSRPQVMPPDASDDSDGGDADGEWMPSTRNFVNVEGRRKSSAAGGSRRTSRVGDDALRRHSVAA</sequence>
<proteinExistence type="inferred from homology"/>
<dbReference type="eggNOG" id="ENOG502R24I">
    <property type="taxonomic scope" value="Eukaryota"/>
</dbReference>
<feature type="compositionally biased region" description="Pro residues" evidence="10">
    <location>
        <begin position="322"/>
        <end position="332"/>
    </location>
</feature>
<evidence type="ECO:0000256" key="9">
    <source>
        <dbReference type="SAM" id="Coils"/>
    </source>
</evidence>
<evidence type="ECO:0000256" key="5">
    <source>
        <dbReference type="ARBA" id="ARBA00022829"/>
    </source>
</evidence>
<feature type="compositionally biased region" description="Polar residues" evidence="10">
    <location>
        <begin position="220"/>
        <end position="235"/>
    </location>
</feature>
<feature type="region of interest" description="Disordered" evidence="10">
    <location>
        <begin position="106"/>
        <end position="554"/>
    </location>
</feature>
<keyword evidence="7" id="KW-0131">Cell cycle</keyword>
<feature type="compositionally biased region" description="Pro residues" evidence="10">
    <location>
        <begin position="109"/>
        <end position="128"/>
    </location>
</feature>
<comment type="similarity">
    <text evidence="2">Belongs to the shugoshin family.</text>
</comment>
<comment type="subcellular location">
    <subcellularLocation>
        <location evidence="1">Chromosome</location>
        <location evidence="1">Centromere</location>
    </subcellularLocation>
</comment>
<dbReference type="STRING" id="578458.D8PUA0"/>
<dbReference type="GO" id="GO:0051301">
    <property type="term" value="P:cell division"/>
    <property type="evidence" value="ECO:0007669"/>
    <property type="project" value="UniProtKB-KW"/>
</dbReference>
<feature type="domain" description="Shugoshin C-terminal" evidence="11">
    <location>
        <begin position="362"/>
        <end position="383"/>
    </location>
</feature>
<keyword evidence="3" id="KW-0158">Chromosome</keyword>
<dbReference type="Pfam" id="PF07558">
    <property type="entry name" value="Shugoshin_N"/>
    <property type="match status" value="1"/>
</dbReference>
<keyword evidence="4" id="KW-0132">Cell division</keyword>
<evidence type="ECO:0000259" key="11">
    <source>
        <dbReference type="Pfam" id="PF07557"/>
    </source>
</evidence>
<dbReference type="AlphaFoldDB" id="D8PUA0"/>
<dbReference type="GO" id="GO:0045132">
    <property type="term" value="P:meiotic chromosome segregation"/>
    <property type="evidence" value="ECO:0007669"/>
    <property type="project" value="InterPro"/>
</dbReference>
<accession>D8PUA0</accession>
<keyword evidence="6 9" id="KW-0175">Coiled coil</keyword>
<feature type="compositionally biased region" description="Acidic residues" evidence="10">
    <location>
        <begin position="501"/>
        <end position="512"/>
    </location>
</feature>
<evidence type="ECO:0000256" key="3">
    <source>
        <dbReference type="ARBA" id="ARBA00022454"/>
    </source>
</evidence>